<dbReference type="AlphaFoldDB" id="A0A9X7FFP1"/>
<proteinExistence type="predicted"/>
<dbReference type="Gene3D" id="3.40.30.10">
    <property type="entry name" value="Glutaredoxin"/>
    <property type="match status" value="1"/>
</dbReference>
<evidence type="ECO:0000259" key="2">
    <source>
        <dbReference type="Pfam" id="PF13462"/>
    </source>
</evidence>
<dbReference type="RefSeq" id="WP_004110161.1">
    <property type="nucleotide sequence ID" value="NZ_CP083176.1"/>
</dbReference>
<organism evidence="3 4">
    <name type="scientific">Gardnerella swidsinskii</name>
    <dbReference type="NCBI Taxonomy" id="2792979"/>
    <lineage>
        <taxon>Bacteria</taxon>
        <taxon>Bacillati</taxon>
        <taxon>Actinomycetota</taxon>
        <taxon>Actinomycetes</taxon>
        <taxon>Bifidobacteriales</taxon>
        <taxon>Bifidobacteriaceae</taxon>
        <taxon>Gardnerella</taxon>
    </lineage>
</organism>
<evidence type="ECO:0000313" key="3">
    <source>
        <dbReference type="EMBL" id="PMC55350.1"/>
    </source>
</evidence>
<dbReference type="CDD" id="cd02972">
    <property type="entry name" value="DsbA_family"/>
    <property type="match status" value="1"/>
</dbReference>
<name>A0A9X7FFP1_9BIFI</name>
<evidence type="ECO:0000313" key="4">
    <source>
        <dbReference type="Proteomes" id="UP000235293"/>
    </source>
</evidence>
<dbReference type="InterPro" id="IPR036249">
    <property type="entry name" value="Thioredoxin-like_sf"/>
</dbReference>
<dbReference type="Proteomes" id="UP000235293">
    <property type="component" value="Unassembled WGS sequence"/>
</dbReference>
<evidence type="ECO:0000256" key="1">
    <source>
        <dbReference type="SAM" id="Phobius"/>
    </source>
</evidence>
<gene>
    <name evidence="3" type="ORF">CJ213_04490</name>
</gene>
<reference evidence="3 4" key="1">
    <citation type="submission" date="2017-09" db="EMBL/GenBank/DDBJ databases">
        <title>Bacterial strain isolated from the female urinary microbiota.</title>
        <authorList>
            <person name="Thomas-White K."/>
            <person name="Kumar N."/>
            <person name="Forster S."/>
            <person name="Putonti C."/>
            <person name="Lawley T."/>
            <person name="Wolfe A.J."/>
        </authorList>
    </citation>
    <scope>NUCLEOTIDE SEQUENCE [LARGE SCALE GENOMIC DNA]</scope>
    <source>
        <strain evidence="3 4">UMB0411</strain>
    </source>
</reference>
<keyword evidence="1" id="KW-0472">Membrane</keyword>
<accession>A0A9X7FFP1</accession>
<comment type="caution">
    <text evidence="3">The sequence shown here is derived from an EMBL/GenBank/DDBJ whole genome shotgun (WGS) entry which is preliminary data.</text>
</comment>
<dbReference type="SUPFAM" id="SSF52833">
    <property type="entry name" value="Thioredoxin-like"/>
    <property type="match status" value="1"/>
</dbReference>
<keyword evidence="1" id="KW-1133">Transmembrane helix</keyword>
<dbReference type="InterPro" id="IPR012336">
    <property type="entry name" value="Thioredoxin-like_fold"/>
</dbReference>
<dbReference type="Pfam" id="PF13462">
    <property type="entry name" value="Thioredoxin_4"/>
    <property type="match status" value="1"/>
</dbReference>
<protein>
    <submittedName>
        <fullName evidence="3">Disulfide bond formation protein DsbA</fullName>
    </submittedName>
</protein>
<keyword evidence="1" id="KW-0812">Transmembrane</keyword>
<feature type="transmembrane region" description="Helical" evidence="1">
    <location>
        <begin position="40"/>
        <end position="62"/>
    </location>
</feature>
<sequence length="323" mass="35677">MPKIQMRDNKQGDSSATRLQRTIENRERAAREARERRQQAIIGVIVVIIVAAMLAAVGITAYQAAYVQPQKKIEQSAKSNHNLDNIDPSIRPSGVNSKNGILFSKDGYGKQAAGAPTVATYFDPLCPGCGSFNRTVDETLIKMVEAGQINLELHPMSFLDGLSTDHYSTRVSSAIAYIASYDNNPKHLLQFINGIFNEKFQPEESEGYKPVSNKELIKLAKKSGIPNEIASKAFNRQYLKWQLLVNKYTPDRKELWNVSGPNKGSMTTPTVTINDKLLDMNAINEKKMKVLDALLHCIGLDKKQVGVAGQMPKVSDTSSPIAL</sequence>
<feature type="domain" description="Thioredoxin-like fold" evidence="2">
    <location>
        <begin position="109"/>
        <end position="290"/>
    </location>
</feature>
<dbReference type="EMBL" id="PNGY01000001">
    <property type="protein sequence ID" value="PMC55350.1"/>
    <property type="molecule type" value="Genomic_DNA"/>
</dbReference>